<dbReference type="Proteomes" id="UP000094802">
    <property type="component" value="Unassembled WGS sequence"/>
</dbReference>
<name>A0A1E5FBK1_VIBSP</name>
<accession>A0A1E5FBK1</accession>
<evidence type="ECO:0000313" key="2">
    <source>
        <dbReference type="Proteomes" id="UP000094802"/>
    </source>
</evidence>
<proteinExistence type="predicted"/>
<dbReference type="AlphaFoldDB" id="A0A1E5FBK1"/>
<protein>
    <submittedName>
        <fullName evidence="1">Uncharacterized protein</fullName>
    </submittedName>
</protein>
<dbReference type="RefSeq" id="WP_019826100.1">
    <property type="nucleotide sequence ID" value="NZ_AJZD02000360.1"/>
</dbReference>
<dbReference type="OrthoDB" id="5884352at2"/>
<sequence length="723" mass="84909">MCRIDAPFGNRSLDEKKDPVERFVQALDEFEVQGNFRTLLIKHFSENWIDIFYNSSRLEEALTTANEQNSEPEKCVALAFCQNVNIRFQLQPFRVDESYRESLLFKFLTDVASAYFPTSPYGFYKAGIEKHLHSYAWFVRNHYGDDLFFTKEFFSDETFSSLNENERMRFLWDCFHFIAPPFDCLKYRTDDSTLVNGLLSLASSNDDSSFPCEHAQSIQLGLEFLRVWIKYDAEMGRISFDLSSFFWGTPWEQLESLVWQKDFDDEEVKSSLTNWFSTIKRDLKKVLILNFNADNVEGLEAKEWANHIDRYFSDIYHHIQSDIDWKTYEHDKFDIRLKKELEDLCSQLTREQLEAWIQWSIQQDFDRILNNKQRLPELSNSSEKWVCESFFGVWKALFLANLTTLEASEQLHVLSATSPARRGESSEFISACSEWWRGLFSQLPETDDFLKTLIPEWTITATRCLREHNLLPYIDKSIGILRKEVTRACQPEEQKRHDNQLKQLLVELDRLHPNKSFRHRLLLMRSYTLPLSDESISLGNSLNQSNLTQWYIPVSDLATRLFEKHLDIKLTEPAESRLKALMEPYVTCTNELAEFCLSRLRLRKGEKARDKQYTVEQIVEQSSVWRQGYLKALTELGVDLNGQVHKAVYFIKQSDPDPDVRAIASECYKAVRRRTKKNSTIPDLKRGIIAAEWWLLICQRQKLGMVINHEGALKARRNLMRNP</sequence>
<gene>
    <name evidence="1" type="ORF">A142_13620</name>
</gene>
<dbReference type="EMBL" id="AJZD02000360">
    <property type="protein sequence ID" value="OEF84843.1"/>
    <property type="molecule type" value="Genomic_DNA"/>
</dbReference>
<comment type="caution">
    <text evidence="1">The sequence shown here is derived from an EMBL/GenBank/DDBJ whole genome shotgun (WGS) entry which is preliminary data.</text>
</comment>
<evidence type="ECO:0000313" key="1">
    <source>
        <dbReference type="EMBL" id="OEF84843.1"/>
    </source>
</evidence>
<reference evidence="1 2" key="1">
    <citation type="journal article" date="2012" name="Science">
        <title>Ecological populations of bacteria act as socially cohesive units of antibiotic production and resistance.</title>
        <authorList>
            <person name="Cordero O.X."/>
            <person name="Wildschutte H."/>
            <person name="Kirkup B."/>
            <person name="Proehl S."/>
            <person name="Ngo L."/>
            <person name="Hussain F."/>
            <person name="Le Roux F."/>
            <person name="Mincer T."/>
            <person name="Polz M.F."/>
        </authorList>
    </citation>
    <scope>NUCLEOTIDE SEQUENCE [LARGE SCALE GENOMIC DNA]</scope>
    <source>
        <strain evidence="1 2">12E03</strain>
    </source>
</reference>
<organism evidence="1 2">
    <name type="scientific">Vibrio splendidus 12E03</name>
    <dbReference type="NCBI Taxonomy" id="1191305"/>
    <lineage>
        <taxon>Bacteria</taxon>
        <taxon>Pseudomonadati</taxon>
        <taxon>Pseudomonadota</taxon>
        <taxon>Gammaproteobacteria</taxon>
        <taxon>Vibrionales</taxon>
        <taxon>Vibrionaceae</taxon>
        <taxon>Vibrio</taxon>
    </lineage>
</organism>